<dbReference type="SMR" id="A0A067DP86"/>
<name>A0A067DP86_CITSI</name>
<dbReference type="PaxDb" id="2711-XP_006469844.1"/>
<keyword evidence="2" id="KW-0812">Transmembrane</keyword>
<protein>
    <submittedName>
        <fullName evidence="3">Uncharacterized protein</fullName>
    </submittedName>
</protein>
<organism evidence="3 4">
    <name type="scientific">Citrus sinensis</name>
    <name type="common">Sweet orange</name>
    <name type="synonym">Citrus aurantium var. sinensis</name>
    <dbReference type="NCBI Taxonomy" id="2711"/>
    <lineage>
        <taxon>Eukaryota</taxon>
        <taxon>Viridiplantae</taxon>
        <taxon>Streptophyta</taxon>
        <taxon>Embryophyta</taxon>
        <taxon>Tracheophyta</taxon>
        <taxon>Spermatophyta</taxon>
        <taxon>Magnoliopsida</taxon>
        <taxon>eudicotyledons</taxon>
        <taxon>Gunneridae</taxon>
        <taxon>Pentapetalae</taxon>
        <taxon>rosids</taxon>
        <taxon>malvids</taxon>
        <taxon>Sapindales</taxon>
        <taxon>Rutaceae</taxon>
        <taxon>Aurantioideae</taxon>
        <taxon>Citrus</taxon>
    </lineage>
</organism>
<evidence type="ECO:0000256" key="1">
    <source>
        <dbReference type="SAM" id="MobiDB-lite"/>
    </source>
</evidence>
<feature type="non-terminal residue" evidence="3">
    <location>
        <position position="85"/>
    </location>
</feature>
<dbReference type="Proteomes" id="UP000027120">
    <property type="component" value="Unassembled WGS sequence"/>
</dbReference>
<sequence length="85" mass="9636">MDNGGGAETAHSVDDEAERLARGESTMPERFRHLTKEAPDVPVKWPWFIALAFLVYAWRTVLFELSNWRKGALTIVAFAGYLLKL</sequence>
<reference evidence="3 4" key="1">
    <citation type="submission" date="2014-04" db="EMBL/GenBank/DDBJ databases">
        <authorList>
            <consortium name="International Citrus Genome Consortium"/>
            <person name="Gmitter F."/>
            <person name="Chen C."/>
            <person name="Farmerie W."/>
            <person name="Harkins T."/>
            <person name="Desany B."/>
            <person name="Mohiuddin M."/>
            <person name="Kodira C."/>
            <person name="Borodovsky M."/>
            <person name="Lomsadze A."/>
            <person name="Burns P."/>
            <person name="Jenkins J."/>
            <person name="Prochnik S."/>
            <person name="Shu S."/>
            <person name="Chapman J."/>
            <person name="Pitluck S."/>
            <person name="Schmutz J."/>
            <person name="Rokhsar D."/>
        </authorList>
    </citation>
    <scope>NUCLEOTIDE SEQUENCE</scope>
</reference>
<keyword evidence="4" id="KW-1185">Reference proteome</keyword>
<gene>
    <name evidence="3" type="ORF">CISIN_1g037948mg</name>
</gene>
<keyword evidence="2" id="KW-1133">Transmembrane helix</keyword>
<accession>A0A067DP86</accession>
<evidence type="ECO:0000313" key="3">
    <source>
        <dbReference type="EMBL" id="KDO40827.1"/>
    </source>
</evidence>
<evidence type="ECO:0000256" key="2">
    <source>
        <dbReference type="SAM" id="Phobius"/>
    </source>
</evidence>
<feature type="region of interest" description="Disordered" evidence="1">
    <location>
        <begin position="1"/>
        <end position="24"/>
    </location>
</feature>
<dbReference type="Pfam" id="PF25114">
    <property type="entry name" value="AtTam38"/>
    <property type="match status" value="1"/>
</dbReference>
<evidence type="ECO:0000313" key="4">
    <source>
        <dbReference type="Proteomes" id="UP000027120"/>
    </source>
</evidence>
<dbReference type="InterPro" id="IPR056894">
    <property type="entry name" value="AtTam38"/>
</dbReference>
<proteinExistence type="predicted"/>
<dbReference type="EMBL" id="KK785804">
    <property type="protein sequence ID" value="KDO40827.1"/>
    <property type="molecule type" value="Genomic_DNA"/>
</dbReference>
<dbReference type="STRING" id="2711.A0A067DP86"/>
<feature type="transmembrane region" description="Helical" evidence="2">
    <location>
        <begin position="45"/>
        <end position="62"/>
    </location>
</feature>
<feature type="compositionally biased region" description="Basic and acidic residues" evidence="1">
    <location>
        <begin position="11"/>
        <end position="24"/>
    </location>
</feature>
<dbReference type="eggNOG" id="ENOG502QS8S">
    <property type="taxonomic scope" value="Eukaryota"/>
</dbReference>
<dbReference type="AlphaFoldDB" id="A0A067DP86"/>
<keyword evidence="2" id="KW-0472">Membrane</keyword>